<dbReference type="PANTHER" id="PTHR46481">
    <property type="entry name" value="ZINC FINGER BED DOMAIN-CONTAINING PROTEIN 4"/>
    <property type="match status" value="1"/>
</dbReference>
<dbReference type="PANTHER" id="PTHR46481:SF10">
    <property type="entry name" value="ZINC FINGER BED DOMAIN-CONTAINING PROTEIN 39"/>
    <property type="match status" value="1"/>
</dbReference>
<keyword evidence="4" id="KW-0862">Zinc</keyword>
<evidence type="ECO:0000256" key="2">
    <source>
        <dbReference type="ARBA" id="ARBA00022723"/>
    </source>
</evidence>
<evidence type="ECO:0000313" key="8">
    <source>
        <dbReference type="EMBL" id="KEP46915.1"/>
    </source>
</evidence>
<evidence type="ECO:0000256" key="1">
    <source>
        <dbReference type="ARBA" id="ARBA00004123"/>
    </source>
</evidence>
<proteinExistence type="predicted"/>
<evidence type="ECO:0000256" key="5">
    <source>
        <dbReference type="ARBA" id="ARBA00023242"/>
    </source>
</evidence>
<comment type="caution">
    <text evidence="8">The sequence shown here is derived from an EMBL/GenBank/DDBJ whole genome shotgun (WGS) entry which is preliminary data.</text>
</comment>
<organism evidence="8 9">
    <name type="scientific">Rhizoctonia solani 123E</name>
    <dbReference type="NCBI Taxonomy" id="1423351"/>
    <lineage>
        <taxon>Eukaryota</taxon>
        <taxon>Fungi</taxon>
        <taxon>Dikarya</taxon>
        <taxon>Basidiomycota</taxon>
        <taxon>Agaricomycotina</taxon>
        <taxon>Agaricomycetes</taxon>
        <taxon>Cantharellales</taxon>
        <taxon>Ceratobasidiaceae</taxon>
        <taxon>Rhizoctonia</taxon>
    </lineage>
</organism>
<dbReference type="STRING" id="1423351.A0A074RNJ5"/>
<gene>
    <name evidence="8" type="ORF">V565_175740</name>
</gene>
<evidence type="ECO:0000256" key="4">
    <source>
        <dbReference type="ARBA" id="ARBA00022833"/>
    </source>
</evidence>
<name>A0A074RNJ5_9AGAM</name>
<comment type="subcellular location">
    <subcellularLocation>
        <location evidence="1">Nucleus</location>
    </subcellularLocation>
</comment>
<sequence>MSALTSFTSSQNTSGSITLDSRLLKLYSSLRNLPESLSEHPDVYPSAEKFVLDEHDIEFYGSRQGALNHRLELIFGSRSTGSVIRFKGRGRALEAIVYTLKKYIDGDDGDNVLLWKWVEDLTHAATQMSATQTKTSHLQSPVVEAAAKPSSSRRSGAKRRVTTRAPRKRRSEAVINAAKAVSSIRWPHNPADLEDYTPTQEVSGRERDEFLDVLTIPSRIFKHAQRCNGLGIEVREEIQRRSASLSLASKVQQQGAGDTTSVSLLTTEEIRQKEERVNHALLKWLCDRLIPPSAVDCLRWREFVAALDDNVSTASGSTISDNFITTEAAYIRKESVGLLSKSNNLTLSYDGGTTRGHESVYTVHATVPSTRYAYLLDGSEASGVSHTAEHLCRVLNKHLQEIGPERFSCIVSDNAGNTRAARALIEKEYPWIIPLQDACHHQSNTAKDIGQLPHFQSCTSKMRSIATHFHTSTFAARHLSALCLIHGVSESIVAVGNTRFVSYYYAARSVLNCLPLILQLISSGVLDLNSVFDHFVEELRQLCTILEPFARSIKCLESSHSTPADVYIFWLAIIARLHELFKHNLTINGAGIPKGVMEEITSIVNSRHQEMFQNPVYLAGFFLDIRFRNSDVFLGYAANMVHIQTTSADLASDRDLRRSLPAYTLAGTYLVKLLGQLYNKDPNSAPFSHYSSWQDIQVAFRRQLLTFTRGLSPFEKRHVNTQTSHEYWETLLSVPSADLLAMVGCLLASIVPNSMAEERTMSTITKLNSPDRSSQKVSTLIDMATIRQHYKREEACTILPSRSLRPSVCFADLTPAAQILTPDCSSIESEDPAESAYNESQDDIHGRTAMGSRHYFEVEHEDGVFLASKMLSKALSDRTNVSQKLVRPLESPLHPEPTHKRQRVDIDSIIF</sequence>
<keyword evidence="5" id="KW-0539">Nucleus</keyword>
<evidence type="ECO:0000256" key="6">
    <source>
        <dbReference type="SAM" id="MobiDB-lite"/>
    </source>
</evidence>
<dbReference type="AlphaFoldDB" id="A0A074RNJ5"/>
<feature type="domain" description="DUF659" evidence="7">
    <location>
        <begin position="342"/>
        <end position="465"/>
    </location>
</feature>
<dbReference type="Pfam" id="PF04937">
    <property type="entry name" value="DUF659"/>
    <property type="match status" value="1"/>
</dbReference>
<dbReference type="GO" id="GO:0008270">
    <property type="term" value="F:zinc ion binding"/>
    <property type="evidence" value="ECO:0007669"/>
    <property type="project" value="UniProtKB-KW"/>
</dbReference>
<dbReference type="EMBL" id="AZST01000903">
    <property type="protein sequence ID" value="KEP46915.1"/>
    <property type="molecule type" value="Genomic_DNA"/>
</dbReference>
<dbReference type="SUPFAM" id="SSF53098">
    <property type="entry name" value="Ribonuclease H-like"/>
    <property type="match status" value="1"/>
</dbReference>
<feature type="region of interest" description="Disordered" evidence="6">
    <location>
        <begin position="132"/>
        <end position="171"/>
    </location>
</feature>
<keyword evidence="3" id="KW-0863">Zinc-finger</keyword>
<reference evidence="8 9" key="1">
    <citation type="submission" date="2013-12" db="EMBL/GenBank/DDBJ databases">
        <authorList>
            <person name="Cubeta M."/>
            <person name="Pakala S."/>
            <person name="Fedorova N."/>
            <person name="Thomas E."/>
            <person name="Dean R."/>
            <person name="Jabaji S."/>
            <person name="Neate S."/>
            <person name="Toda T."/>
            <person name="Tavantzis S."/>
            <person name="Vilgalys R."/>
            <person name="Bharathan N."/>
            <person name="Pakala S."/>
            <person name="Losada L.S."/>
            <person name="Zafar N."/>
            <person name="Nierman W."/>
        </authorList>
    </citation>
    <scope>NUCLEOTIDE SEQUENCE [LARGE SCALE GENOMIC DNA]</scope>
    <source>
        <strain evidence="8 9">123E</strain>
    </source>
</reference>
<dbReference type="Proteomes" id="UP000027456">
    <property type="component" value="Unassembled WGS sequence"/>
</dbReference>
<dbReference type="InterPro" id="IPR007021">
    <property type="entry name" value="DUF659"/>
</dbReference>
<dbReference type="InterPro" id="IPR012337">
    <property type="entry name" value="RNaseH-like_sf"/>
</dbReference>
<dbReference type="OrthoDB" id="3236755at2759"/>
<dbReference type="GO" id="GO:0005634">
    <property type="term" value="C:nucleus"/>
    <property type="evidence" value="ECO:0007669"/>
    <property type="project" value="UniProtKB-SubCell"/>
</dbReference>
<protein>
    <submittedName>
        <fullName evidence="8">DUF659 family protein</fullName>
    </submittedName>
</protein>
<dbReference type="HOGENOM" id="CLU_008059_1_0_1"/>
<keyword evidence="2" id="KW-0479">Metal-binding</keyword>
<dbReference type="InterPro" id="IPR052035">
    <property type="entry name" value="ZnF_BED_domain_contain"/>
</dbReference>
<feature type="compositionally biased region" description="Basic residues" evidence="6">
    <location>
        <begin position="155"/>
        <end position="170"/>
    </location>
</feature>
<evidence type="ECO:0000259" key="7">
    <source>
        <dbReference type="Pfam" id="PF04937"/>
    </source>
</evidence>
<evidence type="ECO:0000256" key="3">
    <source>
        <dbReference type="ARBA" id="ARBA00022771"/>
    </source>
</evidence>
<accession>A0A074RNJ5</accession>
<keyword evidence="9" id="KW-1185">Reference proteome</keyword>
<evidence type="ECO:0000313" key="9">
    <source>
        <dbReference type="Proteomes" id="UP000027456"/>
    </source>
</evidence>